<evidence type="ECO:0000313" key="1">
    <source>
        <dbReference type="EMBL" id="KAF2595497.1"/>
    </source>
</evidence>
<organism evidence="1">
    <name type="scientific">Brassica cretica</name>
    <name type="common">Mustard</name>
    <dbReference type="NCBI Taxonomy" id="69181"/>
    <lineage>
        <taxon>Eukaryota</taxon>
        <taxon>Viridiplantae</taxon>
        <taxon>Streptophyta</taxon>
        <taxon>Embryophyta</taxon>
        <taxon>Tracheophyta</taxon>
        <taxon>Spermatophyta</taxon>
        <taxon>Magnoliopsida</taxon>
        <taxon>eudicotyledons</taxon>
        <taxon>Gunneridae</taxon>
        <taxon>Pentapetalae</taxon>
        <taxon>rosids</taxon>
        <taxon>malvids</taxon>
        <taxon>Brassicales</taxon>
        <taxon>Brassicaceae</taxon>
        <taxon>Brassiceae</taxon>
        <taxon>Brassica</taxon>
    </lineage>
</organism>
<comment type="caution">
    <text evidence="1">The sequence shown here is derived from an EMBL/GenBank/DDBJ whole genome shotgun (WGS) entry which is preliminary data.</text>
</comment>
<proteinExistence type="predicted"/>
<accession>A0A8S9KP26</accession>
<dbReference type="EMBL" id="QGKY02000164">
    <property type="protein sequence ID" value="KAF2595497.1"/>
    <property type="molecule type" value="Genomic_DNA"/>
</dbReference>
<dbReference type="AlphaFoldDB" id="A0A8S9KP26"/>
<name>A0A8S9KP26_BRACR</name>
<protein>
    <submittedName>
        <fullName evidence="1">Uncharacterized protein</fullName>
    </submittedName>
</protein>
<gene>
    <name evidence="1" type="ORF">F2Q70_00045424</name>
</gene>
<sequence length="71" mass="8326">MVDHKLKEEKPFSFLTYSPSFDDHIFTTQPPLYLSRCSTMVDHKLKEEKPFSFLTYSPSFDDHMSVSESFA</sequence>
<reference evidence="1" key="1">
    <citation type="submission" date="2019-12" db="EMBL/GenBank/DDBJ databases">
        <title>Genome sequencing and annotation of Brassica cretica.</title>
        <authorList>
            <person name="Studholme D.J."/>
            <person name="Sarris P.F."/>
        </authorList>
    </citation>
    <scope>NUCLEOTIDE SEQUENCE</scope>
    <source>
        <strain evidence="1">PFS-102/07</strain>
        <tissue evidence="1">Leaf</tissue>
    </source>
</reference>